<feature type="transmembrane region" description="Helical" evidence="7">
    <location>
        <begin position="53"/>
        <end position="75"/>
    </location>
</feature>
<dbReference type="InterPro" id="IPR000515">
    <property type="entry name" value="MetI-like"/>
</dbReference>
<keyword evidence="10" id="KW-1185">Reference proteome</keyword>
<comment type="subcellular location">
    <subcellularLocation>
        <location evidence="1 7">Cell membrane</location>
        <topology evidence="1 7">Multi-pass membrane protein</topology>
    </subcellularLocation>
</comment>
<comment type="caution">
    <text evidence="9">The sequence shown here is derived from an EMBL/GenBank/DDBJ whole genome shotgun (WGS) entry which is preliminary data.</text>
</comment>
<feature type="transmembrane region" description="Helical" evidence="7">
    <location>
        <begin position="81"/>
        <end position="104"/>
    </location>
</feature>
<keyword evidence="4 7" id="KW-0812">Transmembrane</keyword>
<evidence type="ECO:0000313" key="10">
    <source>
        <dbReference type="Proteomes" id="UP000596929"/>
    </source>
</evidence>
<dbReference type="InterPro" id="IPR010065">
    <property type="entry name" value="AA_ABC_transptr_permease_3TM"/>
</dbReference>
<dbReference type="CDD" id="cd06261">
    <property type="entry name" value="TM_PBP2"/>
    <property type="match status" value="1"/>
</dbReference>
<evidence type="ECO:0000256" key="5">
    <source>
        <dbReference type="ARBA" id="ARBA00022989"/>
    </source>
</evidence>
<dbReference type="Pfam" id="PF00528">
    <property type="entry name" value="BPD_transp_1"/>
    <property type="match status" value="1"/>
</dbReference>
<dbReference type="PROSITE" id="PS50928">
    <property type="entry name" value="ABC_TM1"/>
    <property type="match status" value="1"/>
</dbReference>
<dbReference type="PANTHER" id="PTHR30614">
    <property type="entry name" value="MEMBRANE COMPONENT OF AMINO ACID ABC TRANSPORTER"/>
    <property type="match status" value="1"/>
</dbReference>
<evidence type="ECO:0000256" key="3">
    <source>
        <dbReference type="ARBA" id="ARBA00022475"/>
    </source>
</evidence>
<dbReference type="EMBL" id="JACOOO010000012">
    <property type="protein sequence ID" value="MBC5628570.1"/>
    <property type="molecule type" value="Genomic_DNA"/>
</dbReference>
<evidence type="ECO:0000256" key="4">
    <source>
        <dbReference type="ARBA" id="ARBA00022692"/>
    </source>
</evidence>
<dbReference type="Gene3D" id="1.10.3720.10">
    <property type="entry name" value="MetI-like"/>
    <property type="match status" value="1"/>
</dbReference>
<evidence type="ECO:0000256" key="6">
    <source>
        <dbReference type="ARBA" id="ARBA00023136"/>
    </source>
</evidence>
<dbReference type="PANTHER" id="PTHR30614:SF41">
    <property type="entry name" value="INNER MEMBRANE AMINO-ACID ABC TRANSPORTER PERMEASE PROTEIN YHDY"/>
    <property type="match status" value="1"/>
</dbReference>
<evidence type="ECO:0000256" key="2">
    <source>
        <dbReference type="ARBA" id="ARBA00022448"/>
    </source>
</evidence>
<evidence type="ECO:0000259" key="8">
    <source>
        <dbReference type="PROSITE" id="PS50928"/>
    </source>
</evidence>
<protein>
    <submittedName>
        <fullName evidence="9">Amino acid ABC transporter permease</fullName>
    </submittedName>
</protein>
<dbReference type="InterPro" id="IPR043429">
    <property type="entry name" value="ArtM/GltK/GlnP/TcyL/YhdX-like"/>
</dbReference>
<feature type="transmembrane region" description="Helical" evidence="7">
    <location>
        <begin position="181"/>
        <end position="203"/>
    </location>
</feature>
<sequence>MGEIFNKTNLLFLLDGIKLTLLIAITTIIISLILGTILAVLKNYDKGIISKLANVYIEVFRNTPLLLWILAIRFLVPIKPIYSGILSLSLFTTAIVAEIVRGGLRSVKTGQMEAALSQGFSKLQILIYIILPQAFRNMIPALLSQVTTIIKDTAFLWVVGIEDFTGKGMILMGRFRTSTEVFVMFAFMALTYFMINFIISFVVRASRKSISLA</sequence>
<dbReference type="InterPro" id="IPR035906">
    <property type="entry name" value="MetI-like_sf"/>
</dbReference>
<comment type="similarity">
    <text evidence="7">Belongs to the binding-protein-dependent transport system permease family.</text>
</comment>
<accession>A0ABR7DB00</accession>
<reference evidence="9 10" key="1">
    <citation type="submission" date="2020-08" db="EMBL/GenBank/DDBJ databases">
        <title>Genome public.</title>
        <authorList>
            <person name="Liu C."/>
            <person name="Sun Q."/>
        </authorList>
    </citation>
    <scope>NUCLEOTIDE SEQUENCE [LARGE SCALE GENOMIC DNA]</scope>
    <source>
        <strain evidence="9 10">NSJ-6</strain>
    </source>
</reference>
<name>A0ABR7DB00_9CLOT</name>
<evidence type="ECO:0000256" key="7">
    <source>
        <dbReference type="RuleBase" id="RU363032"/>
    </source>
</evidence>
<dbReference type="NCBIfam" id="TIGR01726">
    <property type="entry name" value="HEQRo_perm_3TM"/>
    <property type="match status" value="1"/>
</dbReference>
<organism evidence="9 10">
    <name type="scientific">Clostridium hominis</name>
    <dbReference type="NCBI Taxonomy" id="2763036"/>
    <lineage>
        <taxon>Bacteria</taxon>
        <taxon>Bacillati</taxon>
        <taxon>Bacillota</taxon>
        <taxon>Clostridia</taxon>
        <taxon>Eubacteriales</taxon>
        <taxon>Clostridiaceae</taxon>
        <taxon>Clostridium</taxon>
    </lineage>
</organism>
<keyword evidence="2 7" id="KW-0813">Transport</keyword>
<feature type="domain" description="ABC transmembrane type-1" evidence="8">
    <location>
        <begin position="17"/>
        <end position="203"/>
    </location>
</feature>
<evidence type="ECO:0000256" key="1">
    <source>
        <dbReference type="ARBA" id="ARBA00004651"/>
    </source>
</evidence>
<keyword evidence="3" id="KW-1003">Cell membrane</keyword>
<keyword evidence="5 7" id="KW-1133">Transmembrane helix</keyword>
<dbReference type="Proteomes" id="UP000596929">
    <property type="component" value="Unassembled WGS sequence"/>
</dbReference>
<gene>
    <name evidence="9" type="ORF">H8S20_06625</name>
</gene>
<proteinExistence type="inferred from homology"/>
<evidence type="ECO:0000313" key="9">
    <source>
        <dbReference type="EMBL" id="MBC5628570.1"/>
    </source>
</evidence>
<dbReference type="SUPFAM" id="SSF161098">
    <property type="entry name" value="MetI-like"/>
    <property type="match status" value="1"/>
</dbReference>
<feature type="transmembrane region" description="Helical" evidence="7">
    <location>
        <begin position="20"/>
        <end position="41"/>
    </location>
</feature>
<keyword evidence="6 7" id="KW-0472">Membrane</keyword>